<dbReference type="AlphaFoldDB" id="A0A7S4KJF0"/>
<feature type="region of interest" description="Disordered" evidence="1">
    <location>
        <begin position="63"/>
        <end position="86"/>
    </location>
</feature>
<accession>A0A7S4KJF0</accession>
<sequence>MKAYSKIRTRRAASLEELECRIYELEGDFVKALHEVGTFAFQIPVVPQRPFKRSTCHYETNETVLDKLDDTPNDAPSQSSSVGKKKKSFTGETFLGATRNSALRRKMVEKFQGPSACVIDERITLTDMPSSALTSKHSTNTTKYPPVGYSFLSLPRLSERIATLSSLSGLAAVEKANGFATESSERSCRKFPSISRHTPFAAYPLAHAIAERKRDRGSKDLMKKEKRVSFWRANAPH</sequence>
<evidence type="ECO:0000256" key="1">
    <source>
        <dbReference type="SAM" id="MobiDB-lite"/>
    </source>
</evidence>
<dbReference type="EMBL" id="HBKR01010909">
    <property type="protein sequence ID" value="CAE2296092.1"/>
    <property type="molecule type" value="Transcribed_RNA"/>
</dbReference>
<evidence type="ECO:0000313" key="2">
    <source>
        <dbReference type="EMBL" id="CAE2296092.1"/>
    </source>
</evidence>
<gene>
    <name evidence="2" type="ORF">NAES01612_LOCUS7259</name>
</gene>
<name>A0A7S4KJF0_9EUKA</name>
<organism evidence="2">
    <name type="scientific">Paramoeba aestuarina</name>
    <dbReference type="NCBI Taxonomy" id="180227"/>
    <lineage>
        <taxon>Eukaryota</taxon>
        <taxon>Amoebozoa</taxon>
        <taxon>Discosea</taxon>
        <taxon>Flabellinia</taxon>
        <taxon>Dactylopodida</taxon>
        <taxon>Paramoebidae</taxon>
        <taxon>Paramoeba</taxon>
    </lineage>
</organism>
<protein>
    <submittedName>
        <fullName evidence="2">Uncharacterized protein</fullName>
    </submittedName>
</protein>
<proteinExistence type="predicted"/>
<reference evidence="2" key="1">
    <citation type="submission" date="2021-01" db="EMBL/GenBank/DDBJ databases">
        <authorList>
            <person name="Corre E."/>
            <person name="Pelletier E."/>
            <person name="Niang G."/>
            <person name="Scheremetjew M."/>
            <person name="Finn R."/>
            <person name="Kale V."/>
            <person name="Holt S."/>
            <person name="Cochrane G."/>
            <person name="Meng A."/>
            <person name="Brown T."/>
            <person name="Cohen L."/>
        </authorList>
    </citation>
    <scope>NUCLEOTIDE SEQUENCE</scope>
    <source>
        <strain evidence="2">SoJaBio B1-5/56/2</strain>
    </source>
</reference>